<evidence type="ECO:0000313" key="9">
    <source>
        <dbReference type="Proteomes" id="UP000283975"/>
    </source>
</evidence>
<dbReference type="InterPro" id="IPR050129">
    <property type="entry name" value="Zn_alcohol_dh"/>
</dbReference>
<dbReference type="Pfam" id="PF00107">
    <property type="entry name" value="ADH_zinc_N"/>
    <property type="match status" value="1"/>
</dbReference>
<protein>
    <submittedName>
        <fullName evidence="7">Sorbitol dehydrogenase</fullName>
    </submittedName>
</protein>
<organism evidence="7 10">
    <name type="scientific">Enterocloster bolteae</name>
    <dbReference type="NCBI Taxonomy" id="208479"/>
    <lineage>
        <taxon>Bacteria</taxon>
        <taxon>Bacillati</taxon>
        <taxon>Bacillota</taxon>
        <taxon>Clostridia</taxon>
        <taxon>Lachnospirales</taxon>
        <taxon>Lachnospiraceae</taxon>
        <taxon>Enterocloster</taxon>
    </lineage>
</organism>
<dbReference type="InterPro" id="IPR013154">
    <property type="entry name" value="ADH-like_N"/>
</dbReference>
<dbReference type="EMBL" id="QSHZ01000040">
    <property type="protein sequence ID" value="RHC49800.1"/>
    <property type="molecule type" value="Genomic_DNA"/>
</dbReference>
<evidence type="ECO:0000256" key="3">
    <source>
        <dbReference type="ARBA" id="ARBA00023002"/>
    </source>
</evidence>
<accession>A0A412YUW3</accession>
<keyword evidence="3" id="KW-0560">Oxidoreductase</keyword>
<dbReference type="InterPro" id="IPR011032">
    <property type="entry name" value="GroES-like_sf"/>
</dbReference>
<proteinExistence type="inferred from homology"/>
<evidence type="ECO:0000256" key="1">
    <source>
        <dbReference type="ARBA" id="ARBA00022723"/>
    </source>
</evidence>
<dbReference type="Proteomes" id="UP000284543">
    <property type="component" value="Unassembled WGS sequence"/>
</dbReference>
<dbReference type="GO" id="GO:0008270">
    <property type="term" value="F:zinc ion binding"/>
    <property type="evidence" value="ECO:0007669"/>
    <property type="project" value="InterPro"/>
</dbReference>
<evidence type="ECO:0000259" key="6">
    <source>
        <dbReference type="Pfam" id="PF08240"/>
    </source>
</evidence>
<comment type="similarity">
    <text evidence="4">Belongs to the zinc-containing alcohol dehydrogenase family.</text>
</comment>
<dbReference type="PROSITE" id="PS00059">
    <property type="entry name" value="ADH_ZINC"/>
    <property type="match status" value="1"/>
</dbReference>
<dbReference type="AlphaFoldDB" id="A0A412YUW3"/>
<comment type="caution">
    <text evidence="7">The sequence shown here is derived from an EMBL/GenBank/DDBJ whole genome shotgun (WGS) entry which is preliminary data.</text>
</comment>
<dbReference type="Proteomes" id="UP000283975">
    <property type="component" value="Unassembled WGS sequence"/>
</dbReference>
<gene>
    <name evidence="8" type="ORF">DW839_26765</name>
    <name evidence="7" type="ORF">DWW02_27210</name>
</gene>
<evidence type="ECO:0000259" key="5">
    <source>
        <dbReference type="Pfam" id="PF00107"/>
    </source>
</evidence>
<feature type="domain" description="Alcohol dehydrogenase-like N-terminal" evidence="6">
    <location>
        <begin position="28"/>
        <end position="164"/>
    </location>
</feature>
<dbReference type="EMBL" id="QRZM01000020">
    <property type="protein sequence ID" value="RGV70604.1"/>
    <property type="molecule type" value="Genomic_DNA"/>
</dbReference>
<sequence length="391" mass="42748">MKTGKTLVITGAYEVDIKEYPVPEAADDGMVIQVEAALICGSDGHFIKVNPESPFCDGHEFAGRIVSIGKNANRFIHCYGGDLKLGDRIAVYPHITCGKCPSCMSHGSGVCGVCDDDFIYGGPSPHQNNPDVPNTNPELYPHFKGGFGEYVYIYPETFVWKIPDDMPSEIAALMDPVAVAMRAIEMAMTESGTLQEGITTKTHALVIGAGPIGIIASMILRHMGVEQLTITDMIESKLEKAKELAQVDVAINLSGMSEQECIKAVIEATDGGADVVLQCANHWSATIQGLQMVKKLGTYIEVGLPMSMLNTHEVTVCLPKLLFESNARICGLIANTPSTFDSAFRLLKKYKEIPFEKLITHRFDQLEDYLDTIKKMPEEGYLKAAYIPIIH</sequence>
<dbReference type="Pfam" id="PF08240">
    <property type="entry name" value="ADH_N"/>
    <property type="match status" value="1"/>
</dbReference>
<name>A0A412YUW3_9FIRM</name>
<dbReference type="InterPro" id="IPR013149">
    <property type="entry name" value="ADH-like_C"/>
</dbReference>
<dbReference type="PANTHER" id="PTHR43401">
    <property type="entry name" value="L-THREONINE 3-DEHYDROGENASE"/>
    <property type="match status" value="1"/>
</dbReference>
<evidence type="ECO:0000256" key="2">
    <source>
        <dbReference type="ARBA" id="ARBA00022833"/>
    </source>
</evidence>
<reference evidence="9 10" key="1">
    <citation type="submission" date="2018-08" db="EMBL/GenBank/DDBJ databases">
        <title>A genome reference for cultivated species of the human gut microbiota.</title>
        <authorList>
            <person name="Zou Y."/>
            <person name="Xue W."/>
            <person name="Luo G."/>
        </authorList>
    </citation>
    <scope>NUCLEOTIDE SEQUENCE [LARGE SCALE GENOMIC DNA]</scope>
    <source>
        <strain evidence="7 10">AF14-18</strain>
        <strain evidence="8 9">AM35-14</strain>
    </source>
</reference>
<dbReference type="SUPFAM" id="SSF51735">
    <property type="entry name" value="NAD(P)-binding Rossmann-fold domains"/>
    <property type="match status" value="1"/>
</dbReference>
<dbReference type="SUPFAM" id="SSF50129">
    <property type="entry name" value="GroES-like"/>
    <property type="match status" value="1"/>
</dbReference>
<evidence type="ECO:0000313" key="10">
    <source>
        <dbReference type="Proteomes" id="UP000284543"/>
    </source>
</evidence>
<dbReference type="GO" id="GO:0016491">
    <property type="term" value="F:oxidoreductase activity"/>
    <property type="evidence" value="ECO:0007669"/>
    <property type="project" value="UniProtKB-KW"/>
</dbReference>
<feature type="domain" description="Alcohol dehydrogenase-like C-terminal" evidence="5">
    <location>
        <begin position="211"/>
        <end position="348"/>
    </location>
</feature>
<comment type="cofactor">
    <cofactor evidence="4">
        <name>Zn(2+)</name>
        <dbReference type="ChEBI" id="CHEBI:29105"/>
    </cofactor>
</comment>
<dbReference type="RefSeq" id="WP_118019607.1">
    <property type="nucleotide sequence ID" value="NZ_CAUHGS010000027.1"/>
</dbReference>
<evidence type="ECO:0000256" key="4">
    <source>
        <dbReference type="RuleBase" id="RU361277"/>
    </source>
</evidence>
<dbReference type="Gene3D" id="3.40.50.720">
    <property type="entry name" value="NAD(P)-binding Rossmann-like Domain"/>
    <property type="match status" value="1"/>
</dbReference>
<evidence type="ECO:0000313" key="8">
    <source>
        <dbReference type="EMBL" id="RHC49800.1"/>
    </source>
</evidence>
<dbReference type="Gene3D" id="3.90.180.10">
    <property type="entry name" value="Medium-chain alcohol dehydrogenases, catalytic domain"/>
    <property type="match status" value="1"/>
</dbReference>
<evidence type="ECO:0000313" key="7">
    <source>
        <dbReference type="EMBL" id="RGV70604.1"/>
    </source>
</evidence>
<keyword evidence="2 4" id="KW-0862">Zinc</keyword>
<dbReference type="InterPro" id="IPR002328">
    <property type="entry name" value="ADH_Zn_CS"/>
</dbReference>
<dbReference type="InterPro" id="IPR036291">
    <property type="entry name" value="NAD(P)-bd_dom_sf"/>
</dbReference>
<keyword evidence="1 4" id="KW-0479">Metal-binding</keyword>
<dbReference type="PANTHER" id="PTHR43401:SF2">
    <property type="entry name" value="L-THREONINE 3-DEHYDROGENASE"/>
    <property type="match status" value="1"/>
</dbReference>